<proteinExistence type="predicted"/>
<accession>A0ACB5TKZ0</accession>
<organism evidence="1 2">
    <name type="scientific">Ambrosiozyma monospora</name>
    <name type="common">Yeast</name>
    <name type="synonym">Endomycopsis monosporus</name>
    <dbReference type="NCBI Taxonomy" id="43982"/>
    <lineage>
        <taxon>Eukaryota</taxon>
        <taxon>Fungi</taxon>
        <taxon>Dikarya</taxon>
        <taxon>Ascomycota</taxon>
        <taxon>Saccharomycotina</taxon>
        <taxon>Pichiomycetes</taxon>
        <taxon>Pichiales</taxon>
        <taxon>Pichiaceae</taxon>
        <taxon>Ambrosiozyma</taxon>
    </lineage>
</organism>
<dbReference type="EMBL" id="BSXS01007901">
    <property type="protein sequence ID" value="GME90730.1"/>
    <property type="molecule type" value="Genomic_DNA"/>
</dbReference>
<name>A0ACB5TKZ0_AMBMO</name>
<keyword evidence="2" id="KW-1185">Reference proteome</keyword>
<gene>
    <name evidence="1" type="ORF">Amon02_000876600</name>
</gene>
<comment type="caution">
    <text evidence="1">The sequence shown here is derived from an EMBL/GenBank/DDBJ whole genome shotgun (WGS) entry which is preliminary data.</text>
</comment>
<protein>
    <submittedName>
        <fullName evidence="1">Unnamed protein product</fullName>
    </submittedName>
</protein>
<evidence type="ECO:0000313" key="2">
    <source>
        <dbReference type="Proteomes" id="UP001165064"/>
    </source>
</evidence>
<evidence type="ECO:0000313" key="1">
    <source>
        <dbReference type="EMBL" id="GME90730.1"/>
    </source>
</evidence>
<sequence length="88" mass="9271">MGSTKKPVPRVNPVQTSMGHWSSGRGSSSNLVNSGSDLDDDGDGFNLADLNKAIEDSKKQAQGQGSSQGGKKGKKGKKQKQLLFHIGM</sequence>
<reference evidence="1" key="1">
    <citation type="submission" date="2023-04" db="EMBL/GenBank/DDBJ databases">
        <title>Ambrosiozyma monospora NBRC 10751.</title>
        <authorList>
            <person name="Ichikawa N."/>
            <person name="Sato H."/>
            <person name="Tonouchi N."/>
        </authorList>
    </citation>
    <scope>NUCLEOTIDE SEQUENCE</scope>
    <source>
        <strain evidence="1">NBRC 10751</strain>
    </source>
</reference>
<dbReference type="Proteomes" id="UP001165064">
    <property type="component" value="Unassembled WGS sequence"/>
</dbReference>